<dbReference type="EMBL" id="UINC01058821">
    <property type="protein sequence ID" value="SVB81522.1"/>
    <property type="molecule type" value="Genomic_DNA"/>
</dbReference>
<protein>
    <submittedName>
        <fullName evidence="1">Uncharacterized protein</fullName>
    </submittedName>
</protein>
<reference evidence="1" key="1">
    <citation type="submission" date="2018-05" db="EMBL/GenBank/DDBJ databases">
        <authorList>
            <person name="Lanie J.A."/>
            <person name="Ng W.-L."/>
            <person name="Kazmierczak K.M."/>
            <person name="Andrzejewski T.M."/>
            <person name="Davidsen T.M."/>
            <person name="Wayne K.J."/>
            <person name="Tettelin H."/>
            <person name="Glass J.I."/>
            <person name="Rusch D."/>
            <person name="Podicherti R."/>
            <person name="Tsui H.-C.T."/>
            <person name="Winkler M.E."/>
        </authorList>
    </citation>
    <scope>NUCLEOTIDE SEQUENCE</scope>
</reference>
<name>A0A382H2Y4_9ZZZZ</name>
<dbReference type="AlphaFoldDB" id="A0A382H2Y4"/>
<proteinExistence type="predicted"/>
<sequence length="90" mass="10375">MAFDEWIERAHGLENHAPHPKKKVEIRDTREGYFLTVSRGGKVIENRGPSVSLRYIMKHALEHCGFDDEPKMPSIVDKWEVTNKTVKTNA</sequence>
<organism evidence="1">
    <name type="scientific">marine metagenome</name>
    <dbReference type="NCBI Taxonomy" id="408172"/>
    <lineage>
        <taxon>unclassified sequences</taxon>
        <taxon>metagenomes</taxon>
        <taxon>ecological metagenomes</taxon>
    </lineage>
</organism>
<accession>A0A382H2Y4</accession>
<gene>
    <name evidence="1" type="ORF">METZ01_LOCUS234376</name>
</gene>
<evidence type="ECO:0000313" key="1">
    <source>
        <dbReference type="EMBL" id="SVB81522.1"/>
    </source>
</evidence>